<proteinExistence type="predicted"/>
<dbReference type="EMBL" id="LLYZ01000002">
    <property type="protein sequence ID" value="KQK27015.1"/>
    <property type="molecule type" value="Genomic_DNA"/>
</dbReference>
<keyword evidence="3" id="KW-1185">Reference proteome</keyword>
<sequence length="87" mass="10032">MGVDRNTYASWESESTDVKSQYIPQLADIFKVRIQDLFDDERKLEISNNTFDNKDNSIGLIIFNISDQEGIAKFNSKLEDLINSLKK</sequence>
<dbReference type="AlphaFoldDB" id="A0A0Q3HVV8"/>
<name>A0A0Q3HVV8_9FLAO</name>
<dbReference type="InterPro" id="IPR001387">
    <property type="entry name" value="Cro/C1-type_HTH"/>
</dbReference>
<evidence type="ECO:0000259" key="1">
    <source>
        <dbReference type="PROSITE" id="PS50943"/>
    </source>
</evidence>
<organism evidence="2 3">
    <name type="scientific">Chryseobacterium aquaticum</name>
    <dbReference type="NCBI Taxonomy" id="452084"/>
    <lineage>
        <taxon>Bacteria</taxon>
        <taxon>Pseudomonadati</taxon>
        <taxon>Bacteroidota</taxon>
        <taxon>Flavobacteriia</taxon>
        <taxon>Flavobacteriales</taxon>
        <taxon>Weeksellaceae</taxon>
        <taxon>Chryseobacterium group</taxon>
        <taxon>Chryseobacterium</taxon>
    </lineage>
</organism>
<evidence type="ECO:0000313" key="3">
    <source>
        <dbReference type="Proteomes" id="UP000051682"/>
    </source>
</evidence>
<dbReference type="Proteomes" id="UP000051682">
    <property type="component" value="Unassembled WGS sequence"/>
</dbReference>
<dbReference type="GO" id="GO:0003677">
    <property type="term" value="F:DNA binding"/>
    <property type="evidence" value="ECO:0007669"/>
    <property type="project" value="InterPro"/>
</dbReference>
<evidence type="ECO:0000313" key="2">
    <source>
        <dbReference type="EMBL" id="KQK27015.1"/>
    </source>
</evidence>
<protein>
    <recommendedName>
        <fullName evidence="1">HTH cro/C1-type domain-containing protein</fullName>
    </recommendedName>
</protein>
<dbReference type="STRING" id="452084.AR438_02035"/>
<dbReference type="InterPro" id="IPR010982">
    <property type="entry name" value="Lambda_DNA-bd_dom_sf"/>
</dbReference>
<reference evidence="2 3" key="1">
    <citation type="submission" date="2015-10" db="EMBL/GenBank/DDBJ databases">
        <title>Chryseobacterium aquaticum genome.</title>
        <authorList>
            <person name="Newman J.D."/>
            <person name="Ferguson M.B."/>
            <person name="Miller J.R."/>
        </authorList>
    </citation>
    <scope>NUCLEOTIDE SEQUENCE [LARGE SCALE GENOMIC DNA]</scope>
    <source>
        <strain evidence="2 3">KCTC 12483</strain>
    </source>
</reference>
<accession>A0A0Q3HVV8</accession>
<dbReference type="Gene3D" id="1.10.260.40">
    <property type="entry name" value="lambda repressor-like DNA-binding domains"/>
    <property type="match status" value="1"/>
</dbReference>
<dbReference type="PROSITE" id="PS50943">
    <property type="entry name" value="HTH_CROC1"/>
    <property type="match status" value="1"/>
</dbReference>
<comment type="caution">
    <text evidence="2">The sequence shown here is derived from an EMBL/GenBank/DDBJ whole genome shotgun (WGS) entry which is preliminary data.</text>
</comment>
<feature type="domain" description="HTH cro/C1-type" evidence="1">
    <location>
        <begin position="1"/>
        <end position="37"/>
    </location>
</feature>
<gene>
    <name evidence="2" type="ORF">AR438_02035</name>
</gene>